<protein>
    <submittedName>
        <fullName evidence="1">Unnamed protein product</fullName>
    </submittedName>
</protein>
<evidence type="ECO:0000313" key="1">
    <source>
        <dbReference type="EMBL" id="GME98797.1"/>
    </source>
</evidence>
<dbReference type="Proteomes" id="UP001165101">
    <property type="component" value="Unassembled WGS sequence"/>
</dbReference>
<gene>
    <name evidence="1" type="ORF">Cboi01_000508300</name>
</gene>
<organism evidence="1 2">
    <name type="scientific">Candida boidinii</name>
    <name type="common">Yeast</name>
    <dbReference type="NCBI Taxonomy" id="5477"/>
    <lineage>
        <taxon>Eukaryota</taxon>
        <taxon>Fungi</taxon>
        <taxon>Dikarya</taxon>
        <taxon>Ascomycota</taxon>
        <taxon>Saccharomycotina</taxon>
        <taxon>Pichiomycetes</taxon>
        <taxon>Pichiales</taxon>
        <taxon>Pichiaceae</taxon>
        <taxon>Ogataea</taxon>
        <taxon>Ogataea/Candida clade</taxon>
    </lineage>
</organism>
<name>A0ACB5TZM5_CANBO</name>
<evidence type="ECO:0000313" key="2">
    <source>
        <dbReference type="Proteomes" id="UP001165101"/>
    </source>
</evidence>
<dbReference type="EMBL" id="BSXV01003692">
    <property type="protein sequence ID" value="GME98797.1"/>
    <property type="molecule type" value="Genomic_DNA"/>
</dbReference>
<reference evidence="1" key="1">
    <citation type="submission" date="2023-04" db="EMBL/GenBank/DDBJ databases">
        <title>Candida boidinii NBRC 1967.</title>
        <authorList>
            <person name="Ichikawa N."/>
            <person name="Sato H."/>
            <person name="Tonouchi N."/>
        </authorList>
    </citation>
    <scope>NUCLEOTIDE SEQUENCE</scope>
    <source>
        <strain evidence="1">NBRC 1967</strain>
    </source>
</reference>
<sequence>MFFFETPSKRRVLQVACAIVWCLFSGGPIFGFAALKPVLVDQHIYESVCFLNATEINDTIESSSIAYLTNLFAENLNVNNDDMTIQGSIAKCSAQDLKLNLMFTVGAVLTNVSALLIGRILDTYGPRVCGLIGATFLFFACFVFVNASNIQLFDPYLVGYASMALGGPFAYISSFQLSNAFPDKSGTVLALLTGAFDASSSVFLFYRIFYTKFEGNFSLSSFFKIYLIVPIFMTTVQILIMPNESYLTPPPELIDDPSSPVLPVANAAAAESSLHERSPLLSSSSNTDGGYASGALQDAEDDFAPPPRPTGRRSSLGDAMKTAYVEEELSEAKNKTSIFGILHGFPASYQFKTWWFILMCAFTTVQMLRLNYFVATINSQYTYLLNSTKKADYLNKFFDIALPLGGIISIPFVGLFLDNCTTFVVLLGLLGVSMIIGILGVIPNLLAGFINVMFFVAYRPFFYTSVSDYCAKVFGFETFGTVYGTIMTISGVVNFGQTFLDQATHTTFKMNPTPLNLVMLFVTLILGGITVSYVYVQSKIYTSKKKNLASSN</sequence>
<proteinExistence type="predicted"/>
<comment type="caution">
    <text evidence="1">The sequence shown here is derived from an EMBL/GenBank/DDBJ whole genome shotgun (WGS) entry which is preliminary data.</text>
</comment>
<keyword evidence="2" id="KW-1185">Reference proteome</keyword>
<accession>A0ACB5TZM5</accession>